<evidence type="ECO:0000313" key="1">
    <source>
        <dbReference type="EMBL" id="CAG7600981.1"/>
    </source>
</evidence>
<proteinExistence type="predicted"/>
<keyword evidence="2" id="KW-1185">Reference proteome</keyword>
<comment type="caution">
    <text evidence="1">The sequence shown here is derived from an EMBL/GenBank/DDBJ whole genome shotgun (WGS) entry which is preliminary data.</text>
</comment>
<organism evidence="1 2">
    <name type="scientific">Paenibacillus solanacearum</name>
    <dbReference type="NCBI Taxonomy" id="2048548"/>
    <lineage>
        <taxon>Bacteria</taxon>
        <taxon>Bacillati</taxon>
        <taxon>Bacillota</taxon>
        <taxon>Bacilli</taxon>
        <taxon>Bacillales</taxon>
        <taxon>Paenibacillaceae</taxon>
        <taxon>Paenibacillus</taxon>
    </lineage>
</organism>
<dbReference type="RefSeq" id="WP_218090249.1">
    <property type="nucleotide sequence ID" value="NZ_CAJVAS010000001.1"/>
</dbReference>
<dbReference type="AlphaFoldDB" id="A0A916JV06"/>
<accession>A0A916JV06</accession>
<evidence type="ECO:0000313" key="2">
    <source>
        <dbReference type="Proteomes" id="UP000693672"/>
    </source>
</evidence>
<gene>
    <name evidence="1" type="ORF">PAESOLCIP111_00443</name>
</gene>
<protein>
    <recommendedName>
        <fullName evidence="3">Spore germination protein</fullName>
    </recommendedName>
</protein>
<name>A0A916JV06_9BACL</name>
<dbReference type="Proteomes" id="UP000693672">
    <property type="component" value="Unassembled WGS sequence"/>
</dbReference>
<evidence type="ECO:0008006" key="3">
    <source>
        <dbReference type="Google" id="ProtNLM"/>
    </source>
</evidence>
<reference evidence="1" key="1">
    <citation type="submission" date="2021-06" db="EMBL/GenBank/DDBJ databases">
        <authorList>
            <person name="Criscuolo A."/>
        </authorList>
    </citation>
    <scope>NUCLEOTIDE SEQUENCE</scope>
    <source>
        <strain evidence="1">CIP111600</strain>
    </source>
</reference>
<dbReference type="EMBL" id="CAJVAS010000001">
    <property type="protein sequence ID" value="CAG7600981.1"/>
    <property type="molecule type" value="Genomic_DNA"/>
</dbReference>
<sequence length="80" mass="8590">MPVSVVFNAINVLSMSVNSIIASGQNSQPNWETQGKLNSGNGVYMNSIVVGSINVINDQDLMDSPFTQPEVINPQPVTQL</sequence>